<evidence type="ECO:0008006" key="4">
    <source>
        <dbReference type="Google" id="ProtNLM"/>
    </source>
</evidence>
<gene>
    <name evidence="2" type="ORF">SAMN05216184_101187</name>
</gene>
<name>A0A2Y9C2R0_9MICO</name>
<evidence type="ECO:0000313" key="3">
    <source>
        <dbReference type="Proteomes" id="UP000250222"/>
    </source>
</evidence>
<dbReference type="EMBL" id="UETB01000001">
    <property type="protein sequence ID" value="SSA36523.1"/>
    <property type="molecule type" value="Genomic_DNA"/>
</dbReference>
<feature type="transmembrane region" description="Helical" evidence="1">
    <location>
        <begin position="144"/>
        <end position="163"/>
    </location>
</feature>
<feature type="transmembrane region" description="Helical" evidence="1">
    <location>
        <begin position="74"/>
        <end position="93"/>
    </location>
</feature>
<dbReference type="OrthoDB" id="67403at2"/>
<proteinExistence type="predicted"/>
<keyword evidence="1" id="KW-1133">Transmembrane helix</keyword>
<keyword evidence="1" id="KW-0472">Membrane</keyword>
<dbReference type="Proteomes" id="UP000250222">
    <property type="component" value="Unassembled WGS sequence"/>
</dbReference>
<accession>A0A2Y9C2R0</accession>
<dbReference type="RefSeq" id="WP_110850712.1">
    <property type="nucleotide sequence ID" value="NZ_QKLZ01000001.1"/>
</dbReference>
<dbReference type="AlphaFoldDB" id="A0A2Y9C2R0"/>
<protein>
    <recommendedName>
        <fullName evidence="4">DUF1440 domain-containing protein</fullName>
    </recommendedName>
</protein>
<evidence type="ECO:0000313" key="2">
    <source>
        <dbReference type="EMBL" id="SSA36523.1"/>
    </source>
</evidence>
<reference evidence="2 3" key="1">
    <citation type="submission" date="2016-10" db="EMBL/GenBank/DDBJ databases">
        <authorList>
            <person name="Cai Z."/>
        </authorList>
    </citation>
    <scope>NUCLEOTIDE SEQUENCE [LARGE SCALE GENOMIC DNA]</scope>
    <source>
        <strain evidence="2 3">CGMCC 1.10826</strain>
    </source>
</reference>
<keyword evidence="3" id="KW-1185">Reference proteome</keyword>
<evidence type="ECO:0000256" key="1">
    <source>
        <dbReference type="SAM" id="Phobius"/>
    </source>
</evidence>
<keyword evidence="1" id="KW-0812">Transmembrane</keyword>
<organism evidence="2 3">
    <name type="scientific">Georgenia satyanarayanai</name>
    <dbReference type="NCBI Taxonomy" id="860221"/>
    <lineage>
        <taxon>Bacteria</taxon>
        <taxon>Bacillati</taxon>
        <taxon>Actinomycetota</taxon>
        <taxon>Actinomycetes</taxon>
        <taxon>Micrococcales</taxon>
        <taxon>Bogoriellaceae</taxon>
        <taxon>Georgenia</taxon>
    </lineage>
</organism>
<sequence length="169" mass="17621">MRTDLVQDAAATVVAGVGASWVMNRATTAFQARQSAESRRREEEASSDVAYAALVQQAAALVGGRLDPGTAERLGLAFHYAMGTALVPGYVLLRRRLGLRPVPAGLVLGLSVSVVVDEVANPLVGSAAPPGDYPLASHLRGLVGHVAFGLAVPVLFEATTALLRRLSRP</sequence>